<evidence type="ECO:0000259" key="9">
    <source>
        <dbReference type="PROSITE" id="PS50878"/>
    </source>
</evidence>
<evidence type="ECO:0000256" key="4">
    <source>
        <dbReference type="ARBA" id="ARBA00022695"/>
    </source>
</evidence>
<evidence type="ECO:0000256" key="5">
    <source>
        <dbReference type="ARBA" id="ARBA00022722"/>
    </source>
</evidence>
<dbReference type="GO" id="GO:0003964">
    <property type="term" value="F:RNA-directed DNA polymerase activity"/>
    <property type="evidence" value="ECO:0007669"/>
    <property type="project" value="UniProtKB-KW"/>
</dbReference>
<evidence type="ECO:0000259" key="10">
    <source>
        <dbReference type="PROSITE" id="PS50879"/>
    </source>
</evidence>
<comment type="caution">
    <text evidence="11">The sequence shown here is derived from an EMBL/GenBank/DDBJ whole genome shotgun (WGS) entry which is preliminary data.</text>
</comment>
<dbReference type="InterPro" id="IPR010661">
    <property type="entry name" value="RVT_thumb"/>
</dbReference>
<dbReference type="PANTHER" id="PTHR41694:SF3">
    <property type="entry name" value="RNA-DIRECTED DNA POLYMERASE-RELATED"/>
    <property type="match status" value="1"/>
</dbReference>
<dbReference type="SUPFAM" id="SSF56672">
    <property type="entry name" value="DNA/RNA polymerases"/>
    <property type="match status" value="1"/>
</dbReference>
<dbReference type="GO" id="GO:0004523">
    <property type="term" value="F:RNA-DNA hybrid ribonuclease activity"/>
    <property type="evidence" value="ECO:0007669"/>
    <property type="project" value="UniProtKB-EC"/>
</dbReference>
<sequence length="560" mass="63828">SDPFLDGAIEVRDTLKLTWKTDTPIWVDQWPLPLEKLRALQELVMEQLMKGHVVPSTSPWNSPVFVIKKQTGKWRLLHDLRKINDAMEDMGALQPGLPSPTMIPRHWHLTVIDLKDCFFNIPLHPDDAPKFAFSVPSVNMQAPLQRYQWVVLPQGMKNSPTICQWYVGKILSPIRTAIPTVLLYHYMDDILVAAQHHEVMEEAVALVMSAVNNAGLCIMPQKVQKIPPWKYLGWRIRAQAIIPQPLQIDTDIQNLHDIQKLLGTINWVLPLLGISNGDLGPLFELLKGDTDLRSPRSLGPEAIESLQKVAMAITSRQAHCWAPELPFYLIILNPTRQPHALIFQWDPQKSDPLLIIEWVFLPNQSTKTILMQHEMFASLIIKARQRLLTLSGIDFACICLPVTNMYLQWLYQQSGAFTMALADYMGQLTSDPPSHKLLNVDFRLISRPKRSDQPLQALAVFTDGSGKSHKSVILWWDDQNERWDSDIETVPVFRRWSTPLNLITDSAYVAGIVERAEASVLCNVSHLKLFALLQELIFLLDSRPHPYFIMHIRSHTSLPG</sequence>
<evidence type="ECO:0000256" key="3">
    <source>
        <dbReference type="ARBA" id="ARBA00022679"/>
    </source>
</evidence>
<accession>A0A7K5FV82</accession>
<keyword evidence="4" id="KW-0548">Nucleotidyltransferase</keyword>
<organism evidence="11 12">
    <name type="scientific">Probosciger aterrimus</name>
    <name type="common">Palm cockatoo</name>
    <dbReference type="NCBI Taxonomy" id="141839"/>
    <lineage>
        <taxon>Eukaryota</taxon>
        <taxon>Metazoa</taxon>
        <taxon>Chordata</taxon>
        <taxon>Craniata</taxon>
        <taxon>Vertebrata</taxon>
        <taxon>Euteleostomi</taxon>
        <taxon>Archelosauria</taxon>
        <taxon>Archosauria</taxon>
        <taxon>Dinosauria</taxon>
        <taxon>Saurischia</taxon>
        <taxon>Theropoda</taxon>
        <taxon>Coelurosauria</taxon>
        <taxon>Aves</taxon>
        <taxon>Neognathae</taxon>
        <taxon>Neoaves</taxon>
        <taxon>Telluraves</taxon>
        <taxon>Australaves</taxon>
        <taxon>Psittaciformes</taxon>
        <taxon>Cacatuidae</taxon>
        <taxon>Probosciger</taxon>
    </lineage>
</organism>
<dbReference type="Gene3D" id="3.10.10.10">
    <property type="entry name" value="HIV Type 1 Reverse Transcriptase, subunit A, domain 1"/>
    <property type="match status" value="1"/>
</dbReference>
<dbReference type="Pfam" id="PF00078">
    <property type="entry name" value="RVT_1"/>
    <property type="match status" value="1"/>
</dbReference>
<dbReference type="CDD" id="cd01645">
    <property type="entry name" value="RT_Rtv"/>
    <property type="match status" value="1"/>
</dbReference>
<protein>
    <recommendedName>
        <fullName evidence="2">ribonuclease H</fullName>
        <ecNumber evidence="2">3.1.26.4</ecNumber>
    </recommendedName>
</protein>
<evidence type="ECO:0000256" key="7">
    <source>
        <dbReference type="ARBA" id="ARBA00022801"/>
    </source>
</evidence>
<dbReference type="Proteomes" id="UP000562415">
    <property type="component" value="Unassembled WGS sequence"/>
</dbReference>
<dbReference type="PANTHER" id="PTHR41694">
    <property type="entry name" value="ENDOGENOUS RETROVIRUS GROUP K MEMBER POL PROTEIN"/>
    <property type="match status" value="1"/>
</dbReference>
<evidence type="ECO:0000313" key="12">
    <source>
        <dbReference type="Proteomes" id="UP000562415"/>
    </source>
</evidence>
<dbReference type="PROSITE" id="PS50878">
    <property type="entry name" value="RT_POL"/>
    <property type="match status" value="1"/>
</dbReference>
<feature type="domain" description="Reverse transcriptase" evidence="9">
    <location>
        <begin position="48"/>
        <end position="236"/>
    </location>
</feature>
<keyword evidence="8" id="KW-0695">RNA-directed DNA polymerase</keyword>
<dbReference type="Pfam" id="PF06817">
    <property type="entry name" value="RVT_thumb"/>
    <property type="match status" value="1"/>
</dbReference>
<evidence type="ECO:0000256" key="8">
    <source>
        <dbReference type="ARBA" id="ARBA00022918"/>
    </source>
</evidence>
<reference evidence="11 12" key="1">
    <citation type="submission" date="2019-09" db="EMBL/GenBank/DDBJ databases">
        <title>Bird 10,000 Genomes (B10K) Project - Family phase.</title>
        <authorList>
            <person name="Zhang G."/>
        </authorList>
    </citation>
    <scope>NUCLEOTIDE SEQUENCE [LARGE SCALE GENOMIC DNA]</scope>
    <source>
        <strain evidence="11">B10K-DU-017-47</strain>
    </source>
</reference>
<feature type="non-terminal residue" evidence="11">
    <location>
        <position position="1"/>
    </location>
</feature>
<dbReference type="InterPro" id="IPR000477">
    <property type="entry name" value="RT_dom"/>
</dbReference>
<evidence type="ECO:0000256" key="1">
    <source>
        <dbReference type="ARBA" id="ARBA00010879"/>
    </source>
</evidence>
<dbReference type="InterPro" id="IPR043128">
    <property type="entry name" value="Rev_trsase/Diguanyl_cyclase"/>
</dbReference>
<feature type="domain" description="RNase H type-1" evidence="10">
    <location>
        <begin position="454"/>
        <end position="560"/>
    </location>
</feature>
<comment type="similarity">
    <text evidence="1">Belongs to the beta type-B retroviral polymerase family. HERV class-II K(HML-2) pol subfamily.</text>
</comment>
<dbReference type="InterPro" id="IPR043502">
    <property type="entry name" value="DNA/RNA_pol_sf"/>
</dbReference>
<evidence type="ECO:0000256" key="6">
    <source>
        <dbReference type="ARBA" id="ARBA00022759"/>
    </source>
</evidence>
<gene>
    <name evidence="11" type="primary">Ervk11</name>
    <name evidence="11" type="ORF">PROATE_R14335</name>
</gene>
<keyword evidence="12" id="KW-1185">Reference proteome</keyword>
<dbReference type="Gene3D" id="3.30.70.270">
    <property type="match status" value="2"/>
</dbReference>
<evidence type="ECO:0000256" key="2">
    <source>
        <dbReference type="ARBA" id="ARBA00012180"/>
    </source>
</evidence>
<dbReference type="AlphaFoldDB" id="A0A7K5FV82"/>
<evidence type="ECO:0000313" key="11">
    <source>
        <dbReference type="EMBL" id="NWS48812.1"/>
    </source>
</evidence>
<keyword evidence="3" id="KW-0808">Transferase</keyword>
<dbReference type="OrthoDB" id="6773263at2759"/>
<feature type="non-terminal residue" evidence="11">
    <location>
        <position position="560"/>
    </location>
</feature>
<keyword evidence="7" id="KW-0378">Hydrolase</keyword>
<name>A0A7K5FV82_PROAR</name>
<keyword evidence="6" id="KW-0255">Endonuclease</keyword>
<dbReference type="GO" id="GO:0035613">
    <property type="term" value="F:RNA stem-loop binding"/>
    <property type="evidence" value="ECO:0007669"/>
    <property type="project" value="TreeGrafter"/>
</dbReference>
<dbReference type="PROSITE" id="PS50879">
    <property type="entry name" value="RNASE_H_1"/>
    <property type="match status" value="1"/>
</dbReference>
<dbReference type="EMBL" id="VYZH01005245">
    <property type="protein sequence ID" value="NWS48812.1"/>
    <property type="molecule type" value="Genomic_DNA"/>
</dbReference>
<dbReference type="InterPro" id="IPR012337">
    <property type="entry name" value="RNaseH-like_sf"/>
</dbReference>
<dbReference type="InterPro" id="IPR002156">
    <property type="entry name" value="RNaseH_domain"/>
</dbReference>
<keyword evidence="5" id="KW-0540">Nuclease</keyword>
<dbReference type="EC" id="3.1.26.4" evidence="2"/>
<proteinExistence type="inferred from homology"/>
<dbReference type="SUPFAM" id="SSF53098">
    <property type="entry name" value="Ribonuclease H-like"/>
    <property type="match status" value="1"/>
</dbReference>